<protein>
    <submittedName>
        <fullName evidence="1">RND transporter</fullName>
    </submittedName>
</protein>
<accession>A0A725LF41</accession>
<name>A0A725LF41_SALSE</name>
<dbReference type="AlphaFoldDB" id="A0A725LF41"/>
<feature type="non-terminal residue" evidence="1">
    <location>
        <position position="57"/>
    </location>
</feature>
<proteinExistence type="predicted"/>
<dbReference type="EMBL" id="DAAQTU010000038">
    <property type="protein sequence ID" value="HAE0846507.1"/>
    <property type="molecule type" value="Genomic_DNA"/>
</dbReference>
<reference evidence="1" key="1">
    <citation type="journal article" date="2018" name="Genome Biol.">
        <title>SKESA: strategic k-mer extension for scrupulous assemblies.</title>
        <authorList>
            <person name="Souvorov A."/>
            <person name="Agarwala R."/>
            <person name="Lipman D.J."/>
        </authorList>
    </citation>
    <scope>NUCLEOTIDE SEQUENCE</scope>
    <source>
        <strain evidence="1">Salmonella enterica</strain>
    </source>
</reference>
<comment type="caution">
    <text evidence="1">The sequence shown here is derived from an EMBL/GenBank/DDBJ whole genome shotgun (WGS) entry which is preliminary data.</text>
</comment>
<sequence>MEHAKTCQRPISLERRLAATYLVAGLVTAGLAGCAAGPDFQRPTAPDVARYTATPVA</sequence>
<organism evidence="1">
    <name type="scientific">Salmonella senftenberg</name>
    <dbReference type="NCBI Taxonomy" id="28150"/>
    <lineage>
        <taxon>Bacteria</taxon>
        <taxon>Pseudomonadati</taxon>
        <taxon>Pseudomonadota</taxon>
        <taxon>Gammaproteobacteria</taxon>
        <taxon>Enterobacterales</taxon>
        <taxon>Enterobacteriaceae</taxon>
        <taxon>Salmonella</taxon>
    </lineage>
</organism>
<evidence type="ECO:0000313" key="1">
    <source>
        <dbReference type="EMBL" id="HAE0846507.1"/>
    </source>
</evidence>
<reference evidence="1" key="2">
    <citation type="submission" date="2019-04" db="EMBL/GenBank/DDBJ databases">
        <authorList>
            <consortium name="NCBI Pathogen Detection Project"/>
        </authorList>
    </citation>
    <scope>NUCLEOTIDE SEQUENCE</scope>
    <source>
        <strain evidence="1">Salmonella enterica</strain>
    </source>
</reference>
<gene>
    <name evidence="1" type="ORF">G2907_25145</name>
</gene>
<dbReference type="PROSITE" id="PS51257">
    <property type="entry name" value="PROKAR_LIPOPROTEIN"/>
    <property type="match status" value="1"/>
</dbReference>